<feature type="domain" description="DUF559" evidence="1">
    <location>
        <begin position="243"/>
        <end position="301"/>
    </location>
</feature>
<dbReference type="SUPFAM" id="SSF52980">
    <property type="entry name" value="Restriction endonuclease-like"/>
    <property type="match status" value="1"/>
</dbReference>
<dbReference type="Proteomes" id="UP000249451">
    <property type="component" value="Unassembled WGS sequence"/>
</dbReference>
<dbReference type="Pfam" id="PF04480">
    <property type="entry name" value="DUF559"/>
    <property type="match status" value="1"/>
</dbReference>
<protein>
    <recommendedName>
        <fullName evidence="1">DUF559 domain-containing protein</fullName>
    </recommendedName>
</protein>
<dbReference type="InterPro" id="IPR007569">
    <property type="entry name" value="DUF559"/>
</dbReference>
<evidence type="ECO:0000313" key="2">
    <source>
        <dbReference type="EMBL" id="PZP00760.1"/>
    </source>
</evidence>
<dbReference type="InterPro" id="IPR011335">
    <property type="entry name" value="Restrct_endonuc-II-like"/>
</dbReference>
<gene>
    <name evidence="2" type="ORF">DI609_05725</name>
</gene>
<dbReference type="AlphaFoldDB" id="A0A2W5B855"/>
<sequence>MHNYFECCTFGTWIAKPTELLWAADRTPTLEQRQRILNGARERPPLNIPHEVRVRGHFNAHPSWIAGGISALAVRGFPYFHHGAPAHMLTSSSRGLSHADSEARVSTVRKRFAPIREVDELLPELPVAPVSMAASQFLKDVSLQKYAWNVWPLGFLNRTELRVIQAADALCTFTGKTPERLLASMDEFLPVSVRVKRLVLKHCELGADSPPESWVRLLLKPLIPDLETQVKVADERGPIATADLGSRSLRIMIFYDGAYHSAADQREWDTEVNSRLTAAGYAVLRLSAQSMRRPDDIVARVRALVNRGSRARS</sequence>
<dbReference type="Gene3D" id="3.40.960.10">
    <property type="entry name" value="VSR Endonuclease"/>
    <property type="match status" value="1"/>
</dbReference>
<evidence type="ECO:0000259" key="1">
    <source>
        <dbReference type="Pfam" id="PF04480"/>
    </source>
</evidence>
<name>A0A2W5B855_9CORY</name>
<dbReference type="EMBL" id="QFNY01000112">
    <property type="protein sequence ID" value="PZP00760.1"/>
    <property type="molecule type" value="Genomic_DNA"/>
</dbReference>
<organism evidence="2 3">
    <name type="scientific">Corynebacterium urealyticum</name>
    <dbReference type="NCBI Taxonomy" id="43771"/>
    <lineage>
        <taxon>Bacteria</taxon>
        <taxon>Bacillati</taxon>
        <taxon>Actinomycetota</taxon>
        <taxon>Actinomycetes</taxon>
        <taxon>Mycobacteriales</taxon>
        <taxon>Corynebacteriaceae</taxon>
        <taxon>Corynebacterium</taxon>
    </lineage>
</organism>
<proteinExistence type="predicted"/>
<reference evidence="2 3" key="1">
    <citation type="submission" date="2017-11" db="EMBL/GenBank/DDBJ databases">
        <title>Infants hospitalized years apart are colonized by the same room-sourced microbial strains.</title>
        <authorList>
            <person name="Brooks B."/>
            <person name="Olm M.R."/>
            <person name="Firek B.A."/>
            <person name="Baker R."/>
            <person name="Thomas B.C."/>
            <person name="Morowitz M.J."/>
            <person name="Banfield J.F."/>
        </authorList>
    </citation>
    <scope>NUCLEOTIDE SEQUENCE [LARGE SCALE GENOMIC DNA]</scope>
    <source>
        <strain evidence="2">S2_012_000_R3_87</strain>
    </source>
</reference>
<evidence type="ECO:0000313" key="3">
    <source>
        <dbReference type="Proteomes" id="UP000249451"/>
    </source>
</evidence>
<comment type="caution">
    <text evidence="2">The sequence shown here is derived from an EMBL/GenBank/DDBJ whole genome shotgun (WGS) entry which is preliminary data.</text>
</comment>
<accession>A0A2W5B855</accession>